<name>A0AAV1IF64_9CHLO</name>
<feature type="compositionally biased region" description="Low complexity" evidence="5">
    <location>
        <begin position="14"/>
        <end position="27"/>
    </location>
</feature>
<dbReference type="SUPFAM" id="SSF52218">
    <property type="entry name" value="Flavoproteins"/>
    <property type="match status" value="1"/>
</dbReference>
<comment type="catalytic activity">
    <reaction evidence="4">
        <text>a quinone + NADPH + H(+) = a quinol + NADP(+)</text>
        <dbReference type="Rhea" id="RHEA:46164"/>
        <dbReference type="ChEBI" id="CHEBI:15378"/>
        <dbReference type="ChEBI" id="CHEBI:24646"/>
        <dbReference type="ChEBI" id="CHEBI:57783"/>
        <dbReference type="ChEBI" id="CHEBI:58349"/>
        <dbReference type="ChEBI" id="CHEBI:132124"/>
        <dbReference type="EC" id="1.6.5.2"/>
    </reaction>
</comment>
<dbReference type="Pfam" id="PF03358">
    <property type="entry name" value="FMN_red"/>
    <property type="match status" value="1"/>
</dbReference>
<sequence length="245" mass="25878">MGKGGGNVVSCFTSDQPSSASKAQQASPVQGTVVQKDQPQEPMATKKIFVIFYSTYGHVYKMAQSELKGINSVEGVEGILYQVNETLPEDILAKMHAAPKPEVPIINAHDLPNADGLMFGFPTRFGGMPSQMKALFDATGGLWSSNKLAGKPAAMFTSTASQGGGQETTILNSLSNVVHHGMIFVPAGYGFGAPLYSNEEARGGSAWGAGTLANGDGSRQPSKVELDFAEYQGKRFAEVVRKLAA</sequence>
<dbReference type="InterPro" id="IPR010089">
    <property type="entry name" value="Flavoprotein_WrbA-like"/>
</dbReference>
<comment type="catalytic activity">
    <reaction evidence="3">
        <text>a quinone + NADH + H(+) = a quinol + NAD(+)</text>
        <dbReference type="Rhea" id="RHEA:46160"/>
        <dbReference type="ChEBI" id="CHEBI:15378"/>
        <dbReference type="ChEBI" id="CHEBI:24646"/>
        <dbReference type="ChEBI" id="CHEBI:57540"/>
        <dbReference type="ChEBI" id="CHEBI:57945"/>
        <dbReference type="ChEBI" id="CHEBI:132124"/>
        <dbReference type="EC" id="1.6.5.2"/>
    </reaction>
</comment>
<evidence type="ECO:0000256" key="4">
    <source>
        <dbReference type="ARBA" id="ARBA00048983"/>
    </source>
</evidence>
<dbReference type="GO" id="GO:0003955">
    <property type="term" value="F:NAD(P)H dehydrogenase (quinone) activity"/>
    <property type="evidence" value="ECO:0007669"/>
    <property type="project" value="UniProtKB-EC"/>
</dbReference>
<accession>A0AAV1IF64</accession>
<dbReference type="InterPro" id="IPR005025">
    <property type="entry name" value="FMN_Rdtase-like_dom"/>
</dbReference>
<dbReference type="FunFam" id="3.40.50.360:FF:000001">
    <property type="entry name" value="NAD(P)H dehydrogenase (Quinone) FQR1-like"/>
    <property type="match status" value="1"/>
</dbReference>
<dbReference type="GO" id="GO:0010181">
    <property type="term" value="F:FMN binding"/>
    <property type="evidence" value="ECO:0007669"/>
    <property type="project" value="InterPro"/>
</dbReference>
<evidence type="ECO:0000313" key="8">
    <source>
        <dbReference type="Proteomes" id="UP001314263"/>
    </source>
</evidence>
<dbReference type="Gene3D" id="3.40.50.360">
    <property type="match status" value="1"/>
</dbReference>
<evidence type="ECO:0000259" key="6">
    <source>
        <dbReference type="PROSITE" id="PS50902"/>
    </source>
</evidence>
<dbReference type="GO" id="GO:0016020">
    <property type="term" value="C:membrane"/>
    <property type="evidence" value="ECO:0007669"/>
    <property type="project" value="TreeGrafter"/>
</dbReference>
<feature type="compositionally biased region" description="Polar residues" evidence="5">
    <location>
        <begin position="28"/>
        <end position="37"/>
    </location>
</feature>
<comment type="caution">
    <text evidence="7">The sequence shown here is derived from an EMBL/GenBank/DDBJ whole genome shotgun (WGS) entry which is preliminary data.</text>
</comment>
<reference evidence="7 8" key="1">
    <citation type="submission" date="2023-10" db="EMBL/GenBank/DDBJ databases">
        <authorList>
            <person name="Maclean D."/>
            <person name="Macfadyen A."/>
        </authorList>
    </citation>
    <scope>NUCLEOTIDE SEQUENCE [LARGE SCALE GENOMIC DNA]</scope>
</reference>
<organism evidence="7 8">
    <name type="scientific">Coccomyxa viridis</name>
    <dbReference type="NCBI Taxonomy" id="1274662"/>
    <lineage>
        <taxon>Eukaryota</taxon>
        <taxon>Viridiplantae</taxon>
        <taxon>Chlorophyta</taxon>
        <taxon>core chlorophytes</taxon>
        <taxon>Trebouxiophyceae</taxon>
        <taxon>Trebouxiophyceae incertae sedis</taxon>
        <taxon>Coccomyxaceae</taxon>
        <taxon>Coccomyxa</taxon>
    </lineage>
</organism>
<comment type="similarity">
    <text evidence="1">Belongs to the WrbA family.</text>
</comment>
<protein>
    <recommendedName>
        <fullName evidence="2">NAD(P)H dehydrogenase (quinone)</fullName>
        <ecNumber evidence="2">1.6.5.2</ecNumber>
    </recommendedName>
</protein>
<evidence type="ECO:0000256" key="5">
    <source>
        <dbReference type="SAM" id="MobiDB-lite"/>
    </source>
</evidence>
<proteinExistence type="inferred from homology"/>
<feature type="domain" description="Flavodoxin-like" evidence="6">
    <location>
        <begin position="48"/>
        <end position="236"/>
    </location>
</feature>
<dbReference type="EMBL" id="CAUYUE010000013">
    <property type="protein sequence ID" value="CAK0785724.1"/>
    <property type="molecule type" value="Genomic_DNA"/>
</dbReference>
<feature type="region of interest" description="Disordered" evidence="5">
    <location>
        <begin position="1"/>
        <end position="38"/>
    </location>
</feature>
<dbReference type="PROSITE" id="PS50902">
    <property type="entry name" value="FLAVODOXIN_LIKE"/>
    <property type="match status" value="1"/>
</dbReference>
<evidence type="ECO:0000256" key="3">
    <source>
        <dbReference type="ARBA" id="ARBA00047678"/>
    </source>
</evidence>
<dbReference type="NCBIfam" id="TIGR01755">
    <property type="entry name" value="flav_wrbA"/>
    <property type="match status" value="1"/>
</dbReference>
<dbReference type="PANTHER" id="PTHR30546">
    <property type="entry name" value="FLAVODOXIN-RELATED PROTEIN WRBA-RELATED"/>
    <property type="match status" value="1"/>
</dbReference>
<dbReference type="Proteomes" id="UP001314263">
    <property type="component" value="Unassembled WGS sequence"/>
</dbReference>
<evidence type="ECO:0000256" key="1">
    <source>
        <dbReference type="ARBA" id="ARBA00006961"/>
    </source>
</evidence>
<gene>
    <name evidence="7" type="ORF">CVIRNUC_008935</name>
</gene>
<dbReference type="InterPro" id="IPR008254">
    <property type="entry name" value="Flavodoxin/NO_synth"/>
</dbReference>
<dbReference type="EC" id="1.6.5.2" evidence="2"/>
<evidence type="ECO:0000256" key="2">
    <source>
        <dbReference type="ARBA" id="ARBA00012648"/>
    </source>
</evidence>
<evidence type="ECO:0000313" key="7">
    <source>
        <dbReference type="EMBL" id="CAK0785724.1"/>
    </source>
</evidence>
<dbReference type="AlphaFoldDB" id="A0AAV1IF64"/>
<keyword evidence="8" id="KW-1185">Reference proteome</keyword>
<dbReference type="PANTHER" id="PTHR30546:SF23">
    <property type="entry name" value="FLAVOPROTEIN-LIKE PROTEIN YCP4-RELATED"/>
    <property type="match status" value="1"/>
</dbReference>
<dbReference type="InterPro" id="IPR029039">
    <property type="entry name" value="Flavoprotein-like_sf"/>
</dbReference>
<dbReference type="NCBIfam" id="NF002999">
    <property type="entry name" value="PRK03767.1"/>
    <property type="match status" value="1"/>
</dbReference>